<dbReference type="SUPFAM" id="SSF55103">
    <property type="entry name" value="FAD-linked oxidases, C-terminal domain"/>
    <property type="match status" value="1"/>
</dbReference>
<dbReference type="Pfam" id="PF02913">
    <property type="entry name" value="FAD-oxidase_C"/>
    <property type="match status" value="1"/>
</dbReference>
<evidence type="ECO:0000256" key="12">
    <source>
        <dbReference type="ARBA" id="ARBA00053432"/>
    </source>
</evidence>
<dbReference type="Pfam" id="PF01565">
    <property type="entry name" value="FAD_binding_4"/>
    <property type="match status" value="1"/>
</dbReference>
<evidence type="ECO:0000313" key="17">
    <source>
        <dbReference type="EMBL" id="CAF1646137.1"/>
    </source>
</evidence>
<evidence type="ECO:0000256" key="13">
    <source>
        <dbReference type="ARBA" id="ARBA00063083"/>
    </source>
</evidence>
<dbReference type="GO" id="GO:0004458">
    <property type="term" value="F:D-lactate dehydrogenase (cytochrome) activity"/>
    <property type="evidence" value="ECO:0007669"/>
    <property type="project" value="UniProtKB-EC"/>
</dbReference>
<dbReference type="GO" id="GO:0005739">
    <property type="term" value="C:mitochondrion"/>
    <property type="evidence" value="ECO:0007669"/>
    <property type="project" value="UniProtKB-SubCell"/>
</dbReference>
<evidence type="ECO:0000256" key="8">
    <source>
        <dbReference type="ARBA" id="ARBA00023002"/>
    </source>
</evidence>
<dbReference type="InterPro" id="IPR016171">
    <property type="entry name" value="Vanillyl_alc_oxidase_C-sub2"/>
</dbReference>
<keyword evidence="7" id="KW-0007">Acetylation</keyword>
<evidence type="ECO:0000256" key="7">
    <source>
        <dbReference type="ARBA" id="ARBA00022990"/>
    </source>
</evidence>
<comment type="subcellular location">
    <subcellularLocation>
        <location evidence="2">Mitochondrion</location>
    </subcellularLocation>
</comment>
<keyword evidence="8" id="KW-0560">Oxidoreductase</keyword>
<dbReference type="Gene3D" id="3.30.70.2740">
    <property type="match status" value="1"/>
</dbReference>
<dbReference type="GO" id="GO:0008720">
    <property type="term" value="F:D-lactate dehydrogenase (NAD+) activity"/>
    <property type="evidence" value="ECO:0007669"/>
    <property type="project" value="TreeGrafter"/>
</dbReference>
<dbReference type="PANTHER" id="PTHR11748">
    <property type="entry name" value="D-LACTATE DEHYDROGENASE"/>
    <property type="match status" value="1"/>
</dbReference>
<comment type="function">
    <text evidence="12">Involved in D-lactate, but not L-lactate catabolic process.</text>
</comment>
<proteinExistence type="inferred from homology"/>
<feature type="domain" description="FAD-binding PCMH-type" evidence="15">
    <location>
        <begin position="57"/>
        <end position="237"/>
    </location>
</feature>
<dbReference type="InterPro" id="IPR016169">
    <property type="entry name" value="FAD-bd_PCMH_sub2"/>
</dbReference>
<dbReference type="FunFam" id="3.30.465.10:FF:000030">
    <property type="entry name" value="probable D-lactate dehydrogenase, mitochondrial"/>
    <property type="match status" value="1"/>
</dbReference>
<gene>
    <name evidence="17" type="ORF">JXQ802_LOCUS53910</name>
    <name evidence="16" type="ORF">PYM288_LOCUS37493</name>
</gene>
<dbReference type="EC" id="1.1.2.4" evidence="10"/>
<dbReference type="PROSITE" id="PS51387">
    <property type="entry name" value="FAD_PCMH"/>
    <property type="match status" value="1"/>
</dbReference>
<dbReference type="Proteomes" id="UP000663870">
    <property type="component" value="Unassembled WGS sequence"/>
</dbReference>
<evidence type="ECO:0000256" key="10">
    <source>
        <dbReference type="ARBA" id="ARBA00038897"/>
    </source>
</evidence>
<evidence type="ECO:0000256" key="2">
    <source>
        <dbReference type="ARBA" id="ARBA00004173"/>
    </source>
</evidence>
<protein>
    <recommendedName>
        <fullName evidence="14">Probable D-lactate dehydrogenase, mitochondrial</fullName>
        <ecNumber evidence="10">1.1.2.4</ecNumber>
    </recommendedName>
</protein>
<dbReference type="InterPro" id="IPR004113">
    <property type="entry name" value="FAD-bd_oxidored_4_C"/>
</dbReference>
<reference evidence="17" key="1">
    <citation type="submission" date="2021-02" db="EMBL/GenBank/DDBJ databases">
        <authorList>
            <person name="Nowell W R."/>
        </authorList>
    </citation>
    <scope>NUCLEOTIDE SEQUENCE</scope>
</reference>
<evidence type="ECO:0000259" key="15">
    <source>
        <dbReference type="PROSITE" id="PS51387"/>
    </source>
</evidence>
<comment type="cofactor">
    <cofactor evidence="1">
        <name>FAD</name>
        <dbReference type="ChEBI" id="CHEBI:57692"/>
    </cofactor>
</comment>
<name>A0A816EFQ8_9BILA</name>
<evidence type="ECO:0000313" key="18">
    <source>
        <dbReference type="Proteomes" id="UP000663870"/>
    </source>
</evidence>
<evidence type="ECO:0000256" key="5">
    <source>
        <dbReference type="ARBA" id="ARBA00022827"/>
    </source>
</evidence>
<evidence type="ECO:0000256" key="3">
    <source>
        <dbReference type="ARBA" id="ARBA00008000"/>
    </source>
</evidence>
<dbReference type="Proteomes" id="UP000663854">
    <property type="component" value="Unassembled WGS sequence"/>
</dbReference>
<evidence type="ECO:0000256" key="14">
    <source>
        <dbReference type="ARBA" id="ARBA00072812"/>
    </source>
</evidence>
<dbReference type="InterPro" id="IPR036318">
    <property type="entry name" value="FAD-bd_PCMH-like_sf"/>
</dbReference>
<dbReference type="GO" id="GO:0071949">
    <property type="term" value="F:FAD binding"/>
    <property type="evidence" value="ECO:0007669"/>
    <property type="project" value="InterPro"/>
</dbReference>
<evidence type="ECO:0000313" key="16">
    <source>
        <dbReference type="EMBL" id="CAF1474690.1"/>
    </source>
</evidence>
<dbReference type="FunFam" id="3.30.70.2740:FF:000001">
    <property type="entry name" value="D-lactate dehydrogenase mitochondrial"/>
    <property type="match status" value="1"/>
</dbReference>
<keyword evidence="5" id="KW-0274">FAD</keyword>
<dbReference type="GO" id="GO:1903457">
    <property type="term" value="P:lactate catabolic process"/>
    <property type="evidence" value="ECO:0007669"/>
    <property type="project" value="TreeGrafter"/>
</dbReference>
<dbReference type="Gene3D" id="3.30.465.10">
    <property type="match status" value="1"/>
</dbReference>
<dbReference type="SUPFAM" id="SSF56176">
    <property type="entry name" value="FAD-binding/transporter-associated domain-like"/>
    <property type="match status" value="1"/>
</dbReference>
<dbReference type="PANTHER" id="PTHR11748:SF111">
    <property type="entry name" value="D-LACTATE DEHYDROGENASE, MITOCHONDRIAL-RELATED"/>
    <property type="match status" value="1"/>
</dbReference>
<comment type="subunit">
    <text evidence="13">Interacts with CSRP3.</text>
</comment>
<sequence>MIKSRSIPISNILRKFTQRYASSQALATDLKNIVGNDNVATTASVREQHSHDESYHAGHVPDVVVFAQSTDHVSKIVKYCASKRVPVIPFGTGTGLEGGVTAPKGGVCLDLSRMDKVLSVNAEDFDCTVQAGVTRNALNTYIRDTGLQFPIDPGANASLGGMCATSASGTMAVRYGTMRENVMNLEVVLADGSIIKTAGLKGRSRKTSSGYNLTNLFVGQEGTLGIITEATLKLHAIPEAVLAAVAPFKDLRAAVNATVAIMQSGLPVARIEFLDENMVDACNRFSKLNLDVAPTLFLEFHGSNSNIEAQGRIAEETCKSFECLKFTFATETDRRNELWKARHNVWYAAHALRPGSKGYSTDVCVPISALPDMIQFADNEVKRLQLLGLTIGHVGDGNFHVILIVDPNDFEEIKRVHDFATILAKEALRMNGTITGEHGIGVGKKQLLIDEFGLHGINTMKIIKKALDPLNILNPGKIIDIEKGF</sequence>
<dbReference type="EMBL" id="CAJNOH010008178">
    <property type="protein sequence ID" value="CAF1474690.1"/>
    <property type="molecule type" value="Genomic_DNA"/>
</dbReference>
<dbReference type="InterPro" id="IPR016166">
    <property type="entry name" value="FAD-bd_PCMH"/>
</dbReference>
<dbReference type="EMBL" id="CAJNOL010009861">
    <property type="protein sequence ID" value="CAF1646137.1"/>
    <property type="molecule type" value="Genomic_DNA"/>
</dbReference>
<dbReference type="InterPro" id="IPR006094">
    <property type="entry name" value="Oxid_FAD_bind_N"/>
</dbReference>
<dbReference type="FunFam" id="1.10.45.10:FF:000001">
    <property type="entry name" value="D-lactate dehydrogenase mitochondrial"/>
    <property type="match status" value="1"/>
</dbReference>
<dbReference type="InterPro" id="IPR016164">
    <property type="entry name" value="FAD-linked_Oxase-like_C"/>
</dbReference>
<comment type="catalytic activity">
    <reaction evidence="11">
        <text>(R)-lactate + 2 Fe(III)-[cytochrome c] = 2 Fe(II)-[cytochrome c] + pyruvate + 2 H(+)</text>
        <dbReference type="Rhea" id="RHEA:13521"/>
        <dbReference type="Rhea" id="RHEA-COMP:10350"/>
        <dbReference type="Rhea" id="RHEA-COMP:14399"/>
        <dbReference type="ChEBI" id="CHEBI:15361"/>
        <dbReference type="ChEBI" id="CHEBI:15378"/>
        <dbReference type="ChEBI" id="CHEBI:16004"/>
        <dbReference type="ChEBI" id="CHEBI:29033"/>
        <dbReference type="ChEBI" id="CHEBI:29034"/>
        <dbReference type="EC" id="1.1.2.4"/>
    </reaction>
    <physiologicalReaction direction="left-to-right" evidence="11">
        <dbReference type="Rhea" id="RHEA:13522"/>
    </physiologicalReaction>
</comment>
<comment type="caution">
    <text evidence="17">The sequence shown here is derived from an EMBL/GenBank/DDBJ whole genome shotgun (WGS) entry which is preliminary data.</text>
</comment>
<evidence type="ECO:0000256" key="6">
    <source>
        <dbReference type="ARBA" id="ARBA00022946"/>
    </source>
</evidence>
<evidence type="ECO:0000256" key="9">
    <source>
        <dbReference type="ARBA" id="ARBA00023128"/>
    </source>
</evidence>
<accession>A0A816EFQ8</accession>
<evidence type="ECO:0000256" key="11">
    <source>
        <dbReference type="ARBA" id="ARBA00051477"/>
    </source>
</evidence>
<keyword evidence="9" id="KW-0496">Mitochondrion</keyword>
<dbReference type="Gene3D" id="1.10.45.10">
    <property type="entry name" value="Vanillyl-alcohol Oxidase, Chain A, domain 4"/>
    <property type="match status" value="1"/>
</dbReference>
<evidence type="ECO:0000256" key="1">
    <source>
        <dbReference type="ARBA" id="ARBA00001974"/>
    </source>
</evidence>
<keyword evidence="4" id="KW-0285">Flavoprotein</keyword>
<evidence type="ECO:0000256" key="4">
    <source>
        <dbReference type="ARBA" id="ARBA00022630"/>
    </source>
</evidence>
<keyword evidence="18" id="KW-1185">Reference proteome</keyword>
<comment type="similarity">
    <text evidence="3">Belongs to the FAD-binding oxidoreductase/transferase type 4 family.</text>
</comment>
<dbReference type="FunFam" id="3.30.43.10:FF:000010">
    <property type="entry name" value="probable D-lactate dehydrogenase, mitochondrial"/>
    <property type="match status" value="1"/>
</dbReference>
<organism evidence="17 18">
    <name type="scientific">Rotaria sordida</name>
    <dbReference type="NCBI Taxonomy" id="392033"/>
    <lineage>
        <taxon>Eukaryota</taxon>
        <taxon>Metazoa</taxon>
        <taxon>Spiralia</taxon>
        <taxon>Gnathifera</taxon>
        <taxon>Rotifera</taxon>
        <taxon>Eurotatoria</taxon>
        <taxon>Bdelloidea</taxon>
        <taxon>Philodinida</taxon>
        <taxon>Philodinidae</taxon>
        <taxon>Rotaria</taxon>
    </lineage>
</organism>
<keyword evidence="6" id="KW-0809">Transit peptide</keyword>
<dbReference type="AlphaFoldDB" id="A0A816EFQ8"/>